<evidence type="ECO:0000256" key="3">
    <source>
        <dbReference type="ARBA" id="ARBA00022821"/>
    </source>
</evidence>
<dbReference type="InterPro" id="IPR041118">
    <property type="entry name" value="Rx_N"/>
</dbReference>
<feature type="domain" description="Disease resistance N-terminal" evidence="5">
    <location>
        <begin position="5"/>
        <end position="96"/>
    </location>
</feature>
<evidence type="ECO:0000256" key="2">
    <source>
        <dbReference type="ARBA" id="ARBA00022741"/>
    </source>
</evidence>
<dbReference type="Gene3D" id="1.20.5.4130">
    <property type="match status" value="1"/>
</dbReference>
<dbReference type="InterPro" id="IPR055414">
    <property type="entry name" value="LRR_R13L4/SHOC2-like"/>
</dbReference>
<comment type="caution">
    <text evidence="8">The sequence shown here is derived from an EMBL/GenBank/DDBJ whole genome shotgun (WGS) entry which is preliminary data.</text>
</comment>
<dbReference type="PANTHER" id="PTHR23155">
    <property type="entry name" value="DISEASE RESISTANCE PROTEIN RP"/>
    <property type="match status" value="1"/>
</dbReference>
<evidence type="ECO:0000259" key="5">
    <source>
        <dbReference type="Pfam" id="PF18052"/>
    </source>
</evidence>
<keyword evidence="1" id="KW-0677">Repeat</keyword>
<dbReference type="Gene3D" id="1.10.10.10">
    <property type="entry name" value="Winged helix-like DNA-binding domain superfamily/Winged helix DNA-binding domain"/>
    <property type="match status" value="1"/>
</dbReference>
<dbReference type="Pfam" id="PF18052">
    <property type="entry name" value="Rx_N"/>
    <property type="match status" value="1"/>
</dbReference>
<dbReference type="InterPro" id="IPR058922">
    <property type="entry name" value="WHD_DRP"/>
</dbReference>
<dbReference type="Gene3D" id="3.80.10.10">
    <property type="entry name" value="Ribonuclease Inhibitor"/>
    <property type="match status" value="1"/>
</dbReference>
<keyword evidence="3" id="KW-0611">Plant defense</keyword>
<dbReference type="PRINTS" id="PR00364">
    <property type="entry name" value="DISEASERSIST"/>
</dbReference>
<protein>
    <recommendedName>
        <fullName evidence="10">Disease resistance protein RPM1-like</fullName>
    </recommendedName>
</protein>
<proteinExistence type="predicted"/>
<organism evidence="8 9">
    <name type="scientific">Vitis rotundifolia</name>
    <name type="common">Muscadine grape</name>
    <dbReference type="NCBI Taxonomy" id="103349"/>
    <lineage>
        <taxon>Eukaryota</taxon>
        <taxon>Viridiplantae</taxon>
        <taxon>Streptophyta</taxon>
        <taxon>Embryophyta</taxon>
        <taxon>Tracheophyta</taxon>
        <taxon>Spermatophyta</taxon>
        <taxon>Magnoliopsida</taxon>
        <taxon>eudicotyledons</taxon>
        <taxon>Gunneridae</taxon>
        <taxon>Pentapetalae</taxon>
        <taxon>rosids</taxon>
        <taxon>Vitales</taxon>
        <taxon>Vitaceae</taxon>
        <taxon>Viteae</taxon>
        <taxon>Vitis</taxon>
    </lineage>
</organism>
<dbReference type="Pfam" id="PF00931">
    <property type="entry name" value="NB-ARC"/>
    <property type="match status" value="1"/>
</dbReference>
<dbReference type="CDD" id="cd14798">
    <property type="entry name" value="RX-CC_like"/>
    <property type="match status" value="1"/>
</dbReference>
<name>A0AA39DTR1_VITRO</name>
<evidence type="ECO:0000259" key="6">
    <source>
        <dbReference type="Pfam" id="PF23559"/>
    </source>
</evidence>
<dbReference type="InterPro" id="IPR036388">
    <property type="entry name" value="WH-like_DNA-bd_sf"/>
</dbReference>
<dbReference type="InterPro" id="IPR002182">
    <property type="entry name" value="NB-ARC"/>
</dbReference>
<dbReference type="InterPro" id="IPR038005">
    <property type="entry name" value="RX-like_CC"/>
</dbReference>
<dbReference type="GO" id="GO:0043531">
    <property type="term" value="F:ADP binding"/>
    <property type="evidence" value="ECO:0007669"/>
    <property type="project" value="InterPro"/>
</dbReference>
<dbReference type="Pfam" id="PF23559">
    <property type="entry name" value="WHD_DRP"/>
    <property type="match status" value="1"/>
</dbReference>
<dbReference type="Proteomes" id="UP001168098">
    <property type="component" value="Unassembled WGS sequence"/>
</dbReference>
<dbReference type="Pfam" id="PF23598">
    <property type="entry name" value="LRR_14"/>
    <property type="match status" value="1"/>
</dbReference>
<feature type="domain" description="Disease resistance protein winged helix" evidence="6">
    <location>
        <begin position="436"/>
        <end position="508"/>
    </location>
</feature>
<dbReference type="AlphaFoldDB" id="A0AA39DTR1"/>
<evidence type="ECO:0000259" key="4">
    <source>
        <dbReference type="Pfam" id="PF00931"/>
    </source>
</evidence>
<dbReference type="InterPro" id="IPR042197">
    <property type="entry name" value="Apaf_helical"/>
</dbReference>
<evidence type="ECO:0008006" key="10">
    <source>
        <dbReference type="Google" id="ProtNLM"/>
    </source>
</evidence>
<evidence type="ECO:0000313" key="9">
    <source>
        <dbReference type="Proteomes" id="UP001168098"/>
    </source>
</evidence>
<dbReference type="EMBL" id="JARBHA010000007">
    <property type="protein sequence ID" value="KAJ9697196.1"/>
    <property type="molecule type" value="Genomic_DNA"/>
</dbReference>
<dbReference type="InterPro" id="IPR027417">
    <property type="entry name" value="P-loop_NTPase"/>
</dbReference>
<dbReference type="SUPFAM" id="SSF52058">
    <property type="entry name" value="L domain-like"/>
    <property type="match status" value="1"/>
</dbReference>
<keyword evidence="9" id="KW-1185">Reference proteome</keyword>
<keyword evidence="2" id="KW-0547">Nucleotide-binding</keyword>
<dbReference type="FunFam" id="1.10.10.10:FF:000322">
    <property type="entry name" value="Probable disease resistance protein At1g63360"/>
    <property type="match status" value="1"/>
</dbReference>
<evidence type="ECO:0000256" key="1">
    <source>
        <dbReference type="ARBA" id="ARBA00022737"/>
    </source>
</evidence>
<evidence type="ECO:0000313" key="8">
    <source>
        <dbReference type="EMBL" id="KAJ9697196.1"/>
    </source>
</evidence>
<dbReference type="SUPFAM" id="SSF52540">
    <property type="entry name" value="P-loop containing nucleoside triphosphate hydrolases"/>
    <property type="match status" value="1"/>
</dbReference>
<dbReference type="InterPro" id="IPR044974">
    <property type="entry name" value="Disease_R_plants"/>
</dbReference>
<sequence length="925" mass="105266">MAEIAVNIVIDKLLPLLDQEATLLGGVHTQVEDIKTELLYIQAFLMDADAEREKADVSQGLKTWIQDLRETAYSIEDVIDEYLLHLGNPSQRHRFIGFLCKVGRLIKKLKRHHEVASKIRDIQKKVVKLKETSSTYGFISSVQPGSEGSSTSAPWHDPRVTSLFIDETEIVGIESQKIELTSRLVEGTPERTVISVVGMGGLGKTTLANKVYDNKELVGHFDCSAWITVSQSFKMEELLRNMSMKFYQSRKEPVPEGINTIDESSLMNLTRQYLQDKRYVVVFDDVWKLDFWGFIKYVLPENKKGSRIIITTRNDEVASCCKESSFDYIHKLQPLPPKSSWELFCKKAFQGGCPPELEKLSHDIVRRCGGLPLAIVAIGGLLSRKEKLVSEWKNFSDNLGCELQSNSHLESINTILSLSYHDLPYYLKSCFLYLAIFPEDYRISCRRLTRLWIAEGFVKAKRGVTLEEVAEDFLTELIHRSLVQVSDEVYAERKIKSCHVHDLMREIILTKAEELSFCCVMTGEESSFDGRFRRLSLHYSSNNVVNITGKKSHIRSIFLYNSQTSSLGILASKFNLLKVLHLDHSALDSIPENLGNLLHLRYLSLRNTKVRMLPKSIGKLQNLRTLDLKYTLVEDLPVEINRLKKLCNILVQNYDFHVDLGLFSFKGVHVKEGIGCLEELQKLSCVEANHGVGVIKELGKLRQLRKLSITKLTRENGKHLCASITNMNRLESLLISSLSEDEILDLQYISYPPSCLSRLQLFGPLEKLPDWISELQNLSVVTLYGSNLMNDPVQVLQALPSLQELALIRDSVVEQLCFETSGFQKLKLLFLRYLVGLKRVKIENGALPQLKTLRVGPCPQLDEITPGIRHLTRLTTLGFDNLQEELKLSMIPSRGRNYEIVEHIPNVLFYGIETQSLRELADYKS</sequence>
<reference evidence="8 9" key="1">
    <citation type="journal article" date="2023" name="BMC Biotechnol.">
        <title>Vitis rotundifolia cv Carlos genome sequencing.</title>
        <authorList>
            <person name="Huff M."/>
            <person name="Hulse-Kemp A."/>
            <person name="Scheffler B."/>
            <person name="Youngblood R."/>
            <person name="Simpson S."/>
            <person name="Babiker E."/>
            <person name="Staton M."/>
        </authorList>
    </citation>
    <scope>NUCLEOTIDE SEQUENCE [LARGE SCALE GENOMIC DNA]</scope>
    <source>
        <tissue evidence="8">Leaf</tissue>
    </source>
</reference>
<dbReference type="Gene3D" id="1.10.8.430">
    <property type="entry name" value="Helical domain of apoptotic protease-activating factors"/>
    <property type="match status" value="1"/>
</dbReference>
<evidence type="ECO:0000259" key="7">
    <source>
        <dbReference type="Pfam" id="PF23598"/>
    </source>
</evidence>
<dbReference type="PANTHER" id="PTHR23155:SF1052">
    <property type="entry name" value="DISEASE RESISTANCE PROTEIN RPM1"/>
    <property type="match status" value="1"/>
</dbReference>
<dbReference type="FunFam" id="3.40.50.300:FF:001091">
    <property type="entry name" value="Probable disease resistance protein At1g61300"/>
    <property type="match status" value="1"/>
</dbReference>
<feature type="domain" description="NB-ARC" evidence="4">
    <location>
        <begin position="176"/>
        <end position="350"/>
    </location>
</feature>
<dbReference type="Gene3D" id="3.40.50.300">
    <property type="entry name" value="P-loop containing nucleotide triphosphate hydrolases"/>
    <property type="match status" value="1"/>
</dbReference>
<dbReference type="GO" id="GO:0098542">
    <property type="term" value="P:defense response to other organism"/>
    <property type="evidence" value="ECO:0007669"/>
    <property type="project" value="TreeGrafter"/>
</dbReference>
<dbReference type="InterPro" id="IPR032675">
    <property type="entry name" value="LRR_dom_sf"/>
</dbReference>
<accession>A0AA39DTR1</accession>
<gene>
    <name evidence="8" type="ORF">PVL29_009118</name>
</gene>
<feature type="domain" description="Disease resistance R13L4/SHOC-2-like LRR" evidence="7">
    <location>
        <begin position="553"/>
        <end position="877"/>
    </location>
</feature>